<dbReference type="InterPro" id="IPR036322">
    <property type="entry name" value="WD40_repeat_dom_sf"/>
</dbReference>
<feature type="region of interest" description="Disordered" evidence="6">
    <location>
        <begin position="650"/>
        <end position="693"/>
    </location>
</feature>
<dbReference type="InterPro" id="IPR051865">
    <property type="entry name" value="WD-repeat_CDT2_adapter"/>
</dbReference>
<dbReference type="SMART" id="SM00320">
    <property type="entry name" value="WD40"/>
    <property type="match status" value="6"/>
</dbReference>
<feature type="non-terminal residue" evidence="8">
    <location>
        <position position="1"/>
    </location>
</feature>
<dbReference type="PRINTS" id="PR00320">
    <property type="entry name" value="GPROTEINBRPT"/>
</dbReference>
<reference evidence="8" key="1">
    <citation type="submission" date="2022-11" db="EMBL/GenBank/DDBJ databases">
        <title>Centuries of genome instability and evolution in soft-shell clam transmissible cancer (bioRxiv).</title>
        <authorList>
            <person name="Hart S.F.M."/>
            <person name="Yonemitsu M.A."/>
            <person name="Giersch R.M."/>
            <person name="Beal B.F."/>
            <person name="Arriagada G."/>
            <person name="Davis B.W."/>
            <person name="Ostrander E.A."/>
            <person name="Goff S.P."/>
            <person name="Metzger M.J."/>
        </authorList>
    </citation>
    <scope>NUCLEOTIDE SEQUENCE</scope>
    <source>
        <strain evidence="8">MELC-2E11</strain>
        <tissue evidence="8">Siphon/mantle</tissue>
    </source>
</reference>
<evidence type="ECO:0000259" key="7">
    <source>
        <dbReference type="Pfam" id="PF23798"/>
    </source>
</evidence>
<dbReference type="PANTHER" id="PTHR22852">
    <property type="entry name" value="LETHAL 2 DENTICLELESS PROTEIN RETINOIC ACID-REGULATED NUCLEAR MATRIX-ASSOCIATED PROTEIN"/>
    <property type="match status" value="1"/>
</dbReference>
<name>A0ABY7FCC8_MYAAR</name>
<dbReference type="InterPro" id="IPR057544">
    <property type="entry name" value="Beta-prop_SPT8"/>
</dbReference>
<feature type="compositionally biased region" description="Basic and acidic residues" evidence="6">
    <location>
        <begin position="656"/>
        <end position="671"/>
    </location>
</feature>
<evidence type="ECO:0000256" key="2">
    <source>
        <dbReference type="ARBA" id="ARBA00022574"/>
    </source>
</evidence>
<feature type="domain" description="Transcription factor spt8 beta-propeller" evidence="7">
    <location>
        <begin position="40"/>
        <end position="330"/>
    </location>
</feature>
<keyword evidence="3" id="KW-0677">Repeat</keyword>
<evidence type="ECO:0000256" key="6">
    <source>
        <dbReference type="SAM" id="MobiDB-lite"/>
    </source>
</evidence>
<dbReference type="Gene3D" id="2.130.10.10">
    <property type="entry name" value="YVTN repeat-like/Quinoprotein amine dehydrogenase"/>
    <property type="match status" value="2"/>
</dbReference>
<dbReference type="InterPro" id="IPR019775">
    <property type="entry name" value="WD40_repeat_CS"/>
</dbReference>
<evidence type="ECO:0000256" key="5">
    <source>
        <dbReference type="ARBA" id="ARBA00038344"/>
    </source>
</evidence>
<dbReference type="Proteomes" id="UP001164746">
    <property type="component" value="Chromosome 11"/>
</dbReference>
<feature type="compositionally biased region" description="Polar residues" evidence="6">
    <location>
        <begin position="553"/>
        <end position="564"/>
    </location>
</feature>
<dbReference type="Pfam" id="PF23798">
    <property type="entry name" value="Beta-prop_SPT8"/>
    <property type="match status" value="1"/>
</dbReference>
<accession>A0ABY7FCC8</accession>
<keyword evidence="2" id="KW-0853">WD repeat</keyword>
<evidence type="ECO:0000313" key="8">
    <source>
        <dbReference type="EMBL" id="WAR19019.1"/>
    </source>
</evidence>
<evidence type="ECO:0000256" key="3">
    <source>
        <dbReference type="ARBA" id="ARBA00022737"/>
    </source>
</evidence>
<dbReference type="PANTHER" id="PTHR22852:SF0">
    <property type="entry name" value="DENTICLELESS PROTEIN HOMOLOG"/>
    <property type="match status" value="1"/>
</dbReference>
<dbReference type="InterPro" id="IPR020472">
    <property type="entry name" value="WD40_PAC1"/>
</dbReference>
<feature type="region of interest" description="Disordered" evidence="6">
    <location>
        <begin position="144"/>
        <end position="164"/>
    </location>
</feature>
<dbReference type="SUPFAM" id="SSF50978">
    <property type="entry name" value="WD40 repeat-like"/>
    <property type="match status" value="1"/>
</dbReference>
<evidence type="ECO:0000256" key="4">
    <source>
        <dbReference type="ARBA" id="ARBA00022786"/>
    </source>
</evidence>
<feature type="region of interest" description="Disordered" evidence="6">
    <location>
        <begin position="521"/>
        <end position="568"/>
    </location>
</feature>
<protein>
    <submittedName>
        <fullName evidence="8">DTLB-like protein</fullName>
    </submittedName>
</protein>
<feature type="compositionally biased region" description="Basic and acidic residues" evidence="6">
    <location>
        <begin position="540"/>
        <end position="552"/>
    </location>
</feature>
<evidence type="ECO:0000256" key="1">
    <source>
        <dbReference type="ARBA" id="ARBA00004906"/>
    </source>
</evidence>
<organism evidence="8 9">
    <name type="scientific">Mya arenaria</name>
    <name type="common">Soft-shell clam</name>
    <dbReference type="NCBI Taxonomy" id="6604"/>
    <lineage>
        <taxon>Eukaryota</taxon>
        <taxon>Metazoa</taxon>
        <taxon>Spiralia</taxon>
        <taxon>Lophotrochozoa</taxon>
        <taxon>Mollusca</taxon>
        <taxon>Bivalvia</taxon>
        <taxon>Autobranchia</taxon>
        <taxon>Heteroconchia</taxon>
        <taxon>Euheterodonta</taxon>
        <taxon>Imparidentia</taxon>
        <taxon>Neoheterodontei</taxon>
        <taxon>Myida</taxon>
        <taxon>Myoidea</taxon>
        <taxon>Myidae</taxon>
        <taxon>Mya</taxon>
    </lineage>
</organism>
<feature type="compositionally biased region" description="Polar residues" evidence="6">
    <location>
        <begin position="675"/>
        <end position="693"/>
    </location>
</feature>
<dbReference type="InterPro" id="IPR001680">
    <property type="entry name" value="WD40_rpt"/>
</dbReference>
<evidence type="ECO:0000313" key="9">
    <source>
        <dbReference type="Proteomes" id="UP001164746"/>
    </source>
</evidence>
<sequence length="693" mass="76683">GTLIPPLACSFMSNRGHVLALVDENGALVLYNTNKVGEDAHITDWGAHNNAVFDVEWSWGENRLLTASGDQTVCLWDTNTENKLLTFKGHTSSVRSVKYRPRDSAVFASGSRDGHVRIWDARCNVKDGIVTCVERIKNAHSVPQPGVTIGRKKRAKQGPTTAQDSQQSVTAVVFQNDNLLTTAGAVDGCIKVWDIRKIRQETSCPVYSFPYAGTSKRTHGFSSLVFDSYGSRLFASCTDDLIYCYDFATYNIDPVCVYRGHRNTSFYVKAVLSPDDQFLLSGSSDENAYIWQVAHPEASPVILKGHRSEVSDVAWCRTDCFRIVTTSDDNSMRVWRYDTMAQEKRRLGRQDPQITGTAEHTHRDIGTSAGLPVTPKTPRGLKRSSTLPFGPVTETTPKRGKAGTDRAQSPSIKLWLKRCASQPATSGNQTQTDGPSVAKKSAQICDKQTENSKSKTVIQGCSPQLLENLPSHMSGLAAGLEMDSNSRSPKRLKVEFRKPIVESPKPVEMRKSCKRKLTALDDVSPSAQKRQKINFNGVFNEKENHNKEDTERPNNFSPVKQSSPLKDLDSELNINPLARSPQAVKGMSKPRPAPVTPSRLAVNEWSLRVYQSPTANLPNFVVDGPSTPYLPDLTPRSRGVDWLTQMRIQKLGGHSPQEKTGREKTPVKQEDAGTTLASPSRKNLNTQVSRLEM</sequence>
<feature type="region of interest" description="Disordered" evidence="6">
    <location>
        <begin position="345"/>
        <end position="446"/>
    </location>
</feature>
<keyword evidence="9" id="KW-1185">Reference proteome</keyword>
<dbReference type="InterPro" id="IPR015943">
    <property type="entry name" value="WD40/YVTN_repeat-like_dom_sf"/>
</dbReference>
<keyword evidence="4" id="KW-0833">Ubl conjugation pathway</keyword>
<gene>
    <name evidence="8" type="ORF">MAR_000857</name>
</gene>
<comment type="pathway">
    <text evidence="1">Protein modification; protein ubiquitination.</text>
</comment>
<dbReference type="EMBL" id="CP111022">
    <property type="protein sequence ID" value="WAR19019.1"/>
    <property type="molecule type" value="Genomic_DNA"/>
</dbReference>
<proteinExistence type="inferred from homology"/>
<dbReference type="CDD" id="cd00200">
    <property type="entry name" value="WD40"/>
    <property type="match status" value="1"/>
</dbReference>
<comment type="similarity">
    <text evidence="5">Belongs to the WD repeat cdt2 family.</text>
</comment>
<feature type="compositionally biased region" description="Polar residues" evidence="6">
    <location>
        <begin position="422"/>
        <end position="434"/>
    </location>
</feature>
<feature type="non-terminal residue" evidence="8">
    <location>
        <position position="693"/>
    </location>
</feature>
<feature type="region of interest" description="Disordered" evidence="6">
    <location>
        <begin position="578"/>
        <end position="597"/>
    </location>
</feature>
<dbReference type="PROSITE" id="PS00678">
    <property type="entry name" value="WD_REPEATS_1"/>
    <property type="match status" value="2"/>
</dbReference>